<keyword evidence="1" id="KW-0479">Metal-binding</keyword>
<dbReference type="PANTHER" id="PTHR36206:SF13">
    <property type="entry name" value="TRANSCRIPTIONAL REGULATORY PROTEIN MOC3"/>
    <property type="match status" value="1"/>
</dbReference>
<accession>A0A395T9Z8</accession>
<evidence type="ECO:0000256" key="6">
    <source>
        <dbReference type="ARBA" id="ARBA00023242"/>
    </source>
</evidence>
<name>A0A395T9Z8_9HYPO</name>
<dbReference type="AlphaFoldDB" id="A0A395T9Z8"/>
<dbReference type="Pfam" id="PF11951">
    <property type="entry name" value="Fungal_trans_2"/>
    <property type="match status" value="1"/>
</dbReference>
<evidence type="ECO:0000256" key="1">
    <source>
        <dbReference type="ARBA" id="ARBA00022723"/>
    </source>
</evidence>
<dbReference type="EMBL" id="PXOG01000011">
    <property type="protein sequence ID" value="RGP81296.1"/>
    <property type="molecule type" value="Genomic_DNA"/>
</dbReference>
<keyword evidence="4" id="KW-0238">DNA-binding</keyword>
<evidence type="ECO:0000256" key="2">
    <source>
        <dbReference type="ARBA" id="ARBA00022833"/>
    </source>
</evidence>
<dbReference type="OrthoDB" id="2593732at2759"/>
<keyword evidence="6" id="KW-0539">Nucleus</keyword>
<proteinExistence type="predicted"/>
<evidence type="ECO:0000313" key="8">
    <source>
        <dbReference type="EMBL" id="RGP81296.1"/>
    </source>
</evidence>
<protein>
    <submittedName>
        <fullName evidence="8">Uncharacterized protein</fullName>
    </submittedName>
</protein>
<comment type="caution">
    <text evidence="8">The sequence shown here is derived from an EMBL/GenBank/DDBJ whole genome shotgun (WGS) entry which is preliminary data.</text>
</comment>
<dbReference type="GO" id="GO:0003677">
    <property type="term" value="F:DNA binding"/>
    <property type="evidence" value="ECO:0007669"/>
    <property type="project" value="UniProtKB-KW"/>
</dbReference>
<keyword evidence="3" id="KW-0805">Transcription regulation</keyword>
<feature type="region of interest" description="Disordered" evidence="7">
    <location>
        <begin position="1"/>
        <end position="25"/>
    </location>
</feature>
<dbReference type="GO" id="GO:0046872">
    <property type="term" value="F:metal ion binding"/>
    <property type="evidence" value="ECO:0007669"/>
    <property type="project" value="UniProtKB-KW"/>
</dbReference>
<evidence type="ECO:0000256" key="5">
    <source>
        <dbReference type="ARBA" id="ARBA00023163"/>
    </source>
</evidence>
<keyword evidence="9" id="KW-1185">Reference proteome</keyword>
<evidence type="ECO:0000256" key="7">
    <source>
        <dbReference type="SAM" id="MobiDB-lite"/>
    </source>
</evidence>
<sequence>MKCDGYAPPQPRKPRRRPPPKAKPVNNAIVPLCSSITDIPYLTNQEGQYFKHFFQFTSTQLSLSAESTNFWLQYALPMGHQFKSIRYSIIAVGTSHRLFMAQSLGHSNVDELKNLATYQYNKAIASIIPTMAAASTKELHIIMICCLLFVSFEGLTGRYDELLRHLSAGIELFHHPLPSSTIEERKMTARLAEMFCRLGVESSNFMTADPSISGMRHWYQKNANLMAGPSIPFKTLDEASAALRELDVLYELKPWFVDESNDDDRVRPVAAGNKSLQDGLNAWTERFNLFNKLGEDGLSAKEEQRYHNLCVRQKYWQMAIHAFASPEAAADHKTFDPFLRAAREAAVCFIAIGQPTYSLDGDLISGLAFVASTTKDAQTKVQALDLLWRLNRREGLLDSRDIVEMHELARALETCTQKFDVHDTWKPRAAAGIPTIIERLRKSLGLLSL</sequence>
<gene>
    <name evidence="8" type="ORF">FLONG3_440</name>
</gene>
<keyword evidence="2" id="KW-0862">Zinc</keyword>
<dbReference type="InterPro" id="IPR052360">
    <property type="entry name" value="Transcr_Regulatory_Proteins"/>
</dbReference>
<dbReference type="Proteomes" id="UP000266234">
    <property type="component" value="Unassembled WGS sequence"/>
</dbReference>
<evidence type="ECO:0000313" key="9">
    <source>
        <dbReference type="Proteomes" id="UP000266234"/>
    </source>
</evidence>
<dbReference type="InterPro" id="IPR021858">
    <property type="entry name" value="Fun_TF"/>
</dbReference>
<dbReference type="PANTHER" id="PTHR36206">
    <property type="entry name" value="ASPERCRYPTIN BIOSYNTHESIS CLUSTER-SPECIFIC TRANSCRIPTION REGULATOR ATNN-RELATED"/>
    <property type="match status" value="1"/>
</dbReference>
<dbReference type="STRING" id="694270.A0A395T9Z8"/>
<keyword evidence="5" id="KW-0804">Transcription</keyword>
<organism evidence="8 9">
    <name type="scientific">Fusarium longipes</name>
    <dbReference type="NCBI Taxonomy" id="694270"/>
    <lineage>
        <taxon>Eukaryota</taxon>
        <taxon>Fungi</taxon>
        <taxon>Dikarya</taxon>
        <taxon>Ascomycota</taxon>
        <taxon>Pezizomycotina</taxon>
        <taxon>Sordariomycetes</taxon>
        <taxon>Hypocreomycetidae</taxon>
        <taxon>Hypocreales</taxon>
        <taxon>Nectriaceae</taxon>
        <taxon>Fusarium</taxon>
    </lineage>
</organism>
<reference evidence="8 9" key="1">
    <citation type="journal article" date="2018" name="PLoS Pathog.">
        <title>Evolution of structural diversity of trichothecenes, a family of toxins produced by plant pathogenic and entomopathogenic fungi.</title>
        <authorList>
            <person name="Proctor R.H."/>
            <person name="McCormick S.P."/>
            <person name="Kim H.S."/>
            <person name="Cardoza R.E."/>
            <person name="Stanley A.M."/>
            <person name="Lindo L."/>
            <person name="Kelly A."/>
            <person name="Brown D.W."/>
            <person name="Lee T."/>
            <person name="Vaughan M.M."/>
            <person name="Alexander N.J."/>
            <person name="Busman M."/>
            <person name="Gutierrez S."/>
        </authorList>
    </citation>
    <scope>NUCLEOTIDE SEQUENCE [LARGE SCALE GENOMIC DNA]</scope>
    <source>
        <strain evidence="8 9">NRRL 20695</strain>
    </source>
</reference>
<evidence type="ECO:0000256" key="4">
    <source>
        <dbReference type="ARBA" id="ARBA00023125"/>
    </source>
</evidence>
<evidence type="ECO:0000256" key="3">
    <source>
        <dbReference type="ARBA" id="ARBA00023015"/>
    </source>
</evidence>